<protein>
    <submittedName>
        <fullName evidence="1">Zinc-binding dehydrogenase</fullName>
    </submittedName>
</protein>
<reference evidence="1" key="1">
    <citation type="submission" date="2021-06" db="EMBL/GenBank/DDBJ databases">
        <title>Updating the genus Pseudomonas: Description of 43 new species and partition of the Pseudomonas putida group.</title>
        <authorList>
            <person name="Girard L."/>
            <person name="Lood C."/>
            <person name="Vandamme P."/>
            <person name="Rokni-Zadeh H."/>
            <person name="van Noort V."/>
            <person name="Hofte M."/>
            <person name="Lavigne R."/>
            <person name="De Mot R."/>
        </authorList>
    </citation>
    <scope>NUCLEOTIDE SEQUENCE</scope>
    <source>
        <strain evidence="1">CMR12a</strain>
    </source>
</reference>
<name>A0ABX8MQ96_9PSED</name>
<keyword evidence="2" id="KW-1185">Reference proteome</keyword>
<evidence type="ECO:0000313" key="1">
    <source>
        <dbReference type="EMBL" id="QXH39361.1"/>
    </source>
</evidence>
<proteinExistence type="predicted"/>
<evidence type="ECO:0000313" key="2">
    <source>
        <dbReference type="Proteomes" id="UP000693952"/>
    </source>
</evidence>
<dbReference type="Pfam" id="PF13602">
    <property type="entry name" value="ADH_zinc_N_2"/>
    <property type="match status" value="1"/>
</dbReference>
<accession>A0ABX8MQ96</accession>
<dbReference type="Proteomes" id="UP000693952">
    <property type="component" value="Chromosome"/>
</dbReference>
<sequence>MKPMIDRTFALDDIAEAFRHQAAGKHFGKVCLSI</sequence>
<organism evidence="1 2">
    <name type="scientific">Pseudomonas sessilinigenes</name>
    <dbReference type="NCBI Taxonomy" id="658629"/>
    <lineage>
        <taxon>Bacteria</taxon>
        <taxon>Pseudomonadati</taxon>
        <taxon>Pseudomonadota</taxon>
        <taxon>Gammaproteobacteria</taxon>
        <taxon>Pseudomonadales</taxon>
        <taxon>Pseudomonadaceae</taxon>
        <taxon>Pseudomonas</taxon>
    </lineage>
</organism>
<gene>
    <name evidence="1" type="ORF">KSS89_24500</name>
</gene>
<dbReference type="EMBL" id="CP077074">
    <property type="protein sequence ID" value="QXH39361.1"/>
    <property type="molecule type" value="Genomic_DNA"/>
</dbReference>